<dbReference type="GO" id="GO:0051213">
    <property type="term" value="F:dioxygenase activity"/>
    <property type="evidence" value="ECO:0007669"/>
    <property type="project" value="UniProtKB-KW"/>
</dbReference>
<keyword evidence="1" id="KW-0223">Dioxygenase</keyword>
<protein>
    <submittedName>
        <fullName evidence="1">Quercetin dioxygenase-like cupin family protein</fullName>
    </submittedName>
</protein>
<evidence type="ECO:0000313" key="1">
    <source>
        <dbReference type="EMBL" id="MBB5742673.1"/>
    </source>
</evidence>
<reference evidence="1 2" key="1">
    <citation type="submission" date="2020-08" db="EMBL/GenBank/DDBJ databases">
        <title>Sequencing the genomes of 1000 actinobacteria strains.</title>
        <authorList>
            <person name="Klenk H.-P."/>
        </authorList>
    </citation>
    <scope>NUCLEOTIDE SEQUENCE [LARGE SCALE GENOMIC DNA]</scope>
    <source>
        <strain evidence="1 2">DSM 24823</strain>
    </source>
</reference>
<keyword evidence="1" id="KW-0560">Oxidoreductase</keyword>
<comment type="caution">
    <text evidence="1">The sequence shown here is derived from an EMBL/GenBank/DDBJ whole genome shotgun (WGS) entry which is preliminary data.</text>
</comment>
<name>A0A7W9CBQ7_9MICO</name>
<dbReference type="RefSeq" id="WP_206705692.1">
    <property type="nucleotide sequence ID" value="NZ_JACHMU010000001.1"/>
</dbReference>
<evidence type="ECO:0000313" key="2">
    <source>
        <dbReference type="Proteomes" id="UP000517712"/>
    </source>
</evidence>
<dbReference type="Proteomes" id="UP000517712">
    <property type="component" value="Unassembled WGS sequence"/>
</dbReference>
<dbReference type="EMBL" id="JACHMU010000001">
    <property type="protein sequence ID" value="MBB5742673.1"/>
    <property type="molecule type" value="Genomic_DNA"/>
</dbReference>
<gene>
    <name evidence="1" type="ORF">HD600_001170</name>
</gene>
<dbReference type="Gene3D" id="2.60.120.10">
    <property type="entry name" value="Jelly Rolls"/>
    <property type="match status" value="1"/>
</dbReference>
<sequence>MDAGTTPTDPQVPRHVGDALRATGAPGSVWTLDPAERGLDANIIVLPPGDEIRAHDGPELDVLIVVLAGSGVLETAAEPVALAPGEIVWLPARSRRRFVAGADGLRYFSVHQRKPGLGIRRRGE</sequence>
<accession>A0A7W9CBQ7</accession>
<dbReference type="SUPFAM" id="SSF51182">
    <property type="entry name" value="RmlC-like cupins"/>
    <property type="match status" value="1"/>
</dbReference>
<dbReference type="CDD" id="cd02208">
    <property type="entry name" value="cupin_RmlC-like"/>
    <property type="match status" value="1"/>
</dbReference>
<dbReference type="InterPro" id="IPR011051">
    <property type="entry name" value="RmlC_Cupin_sf"/>
</dbReference>
<dbReference type="AlphaFoldDB" id="A0A7W9CBQ7"/>
<organism evidence="1 2">
    <name type="scientific">Microbacterium ginsengiterrae</name>
    <dbReference type="NCBI Taxonomy" id="546115"/>
    <lineage>
        <taxon>Bacteria</taxon>
        <taxon>Bacillati</taxon>
        <taxon>Actinomycetota</taxon>
        <taxon>Actinomycetes</taxon>
        <taxon>Micrococcales</taxon>
        <taxon>Microbacteriaceae</taxon>
        <taxon>Microbacterium</taxon>
    </lineage>
</organism>
<dbReference type="InterPro" id="IPR014710">
    <property type="entry name" value="RmlC-like_jellyroll"/>
</dbReference>
<proteinExistence type="predicted"/>
<keyword evidence="2" id="KW-1185">Reference proteome</keyword>